<dbReference type="Proteomes" id="UP000198892">
    <property type="component" value="Unassembled WGS sequence"/>
</dbReference>
<evidence type="ECO:0000256" key="2">
    <source>
        <dbReference type="ARBA" id="ARBA00008814"/>
    </source>
</evidence>
<dbReference type="PANTHER" id="PTHR30532">
    <property type="entry name" value="IRON III DICITRATE-BINDING PERIPLASMIC PROTEIN"/>
    <property type="match status" value="1"/>
</dbReference>
<dbReference type="OrthoDB" id="9793175at2"/>
<dbReference type="GO" id="GO:1901678">
    <property type="term" value="P:iron coordination entity transport"/>
    <property type="evidence" value="ECO:0007669"/>
    <property type="project" value="UniProtKB-ARBA"/>
</dbReference>
<dbReference type="PROSITE" id="PS50983">
    <property type="entry name" value="FE_B12_PBP"/>
    <property type="match status" value="1"/>
</dbReference>
<comment type="subcellular location">
    <subcellularLocation>
        <location evidence="1">Cell membrane</location>
        <topology evidence="1">Lipid-anchor</topology>
    </subcellularLocation>
</comment>
<keyword evidence="3" id="KW-0813">Transport</keyword>
<dbReference type="Pfam" id="PF01497">
    <property type="entry name" value="Peripla_BP_2"/>
    <property type="match status" value="1"/>
</dbReference>
<dbReference type="GO" id="GO:0030288">
    <property type="term" value="C:outer membrane-bounded periplasmic space"/>
    <property type="evidence" value="ECO:0007669"/>
    <property type="project" value="TreeGrafter"/>
</dbReference>
<evidence type="ECO:0000256" key="4">
    <source>
        <dbReference type="ARBA" id="ARBA00022729"/>
    </source>
</evidence>
<feature type="compositionally biased region" description="Low complexity" evidence="5">
    <location>
        <begin position="26"/>
        <end position="63"/>
    </location>
</feature>
<dbReference type="GO" id="GO:0005886">
    <property type="term" value="C:plasma membrane"/>
    <property type="evidence" value="ECO:0007669"/>
    <property type="project" value="UniProtKB-SubCell"/>
</dbReference>
<dbReference type="CDD" id="cd01146">
    <property type="entry name" value="FhuD"/>
    <property type="match status" value="1"/>
</dbReference>
<protein>
    <submittedName>
        <fullName evidence="8">Iron complex transport system substrate-binding protein</fullName>
    </submittedName>
</protein>
<evidence type="ECO:0000313" key="9">
    <source>
        <dbReference type="Proteomes" id="UP000198892"/>
    </source>
</evidence>
<accession>A0A1I5RKE0</accession>
<evidence type="ECO:0000256" key="5">
    <source>
        <dbReference type="SAM" id="MobiDB-lite"/>
    </source>
</evidence>
<keyword evidence="9" id="KW-1185">Reference proteome</keyword>
<dbReference type="PANTHER" id="PTHR30532:SF29">
    <property type="entry name" value="FE(3+) DICITRATE-BINDING PERIPLASMIC PROTEIN"/>
    <property type="match status" value="1"/>
</dbReference>
<organism evidence="8 9">
    <name type="scientific">Salibacterium halotolerans</name>
    <dbReference type="NCBI Taxonomy" id="1884432"/>
    <lineage>
        <taxon>Bacteria</taxon>
        <taxon>Bacillati</taxon>
        <taxon>Bacillota</taxon>
        <taxon>Bacilli</taxon>
        <taxon>Bacillales</taxon>
        <taxon>Bacillaceae</taxon>
    </lineage>
</organism>
<feature type="region of interest" description="Disordered" evidence="5">
    <location>
        <begin position="26"/>
        <end position="73"/>
    </location>
</feature>
<evidence type="ECO:0000313" key="8">
    <source>
        <dbReference type="EMBL" id="SFP58973.1"/>
    </source>
</evidence>
<proteinExistence type="inferred from homology"/>
<dbReference type="STRING" id="1884432.SAMN05518683_10778"/>
<gene>
    <name evidence="8" type="ORF">SAMN05518683_10778</name>
</gene>
<dbReference type="Gene3D" id="3.40.50.1980">
    <property type="entry name" value="Nitrogenase molybdenum iron protein domain"/>
    <property type="match status" value="2"/>
</dbReference>
<name>A0A1I5RKE0_9BACI</name>
<feature type="domain" description="Fe/B12 periplasmic-binding" evidence="7">
    <location>
        <begin position="81"/>
        <end position="352"/>
    </location>
</feature>
<dbReference type="PROSITE" id="PS51257">
    <property type="entry name" value="PROKAR_LIPOPROTEIN"/>
    <property type="match status" value="1"/>
</dbReference>
<dbReference type="SUPFAM" id="SSF53807">
    <property type="entry name" value="Helical backbone' metal receptor"/>
    <property type="match status" value="1"/>
</dbReference>
<reference evidence="9" key="1">
    <citation type="submission" date="2016-10" db="EMBL/GenBank/DDBJ databases">
        <authorList>
            <person name="Varghese N."/>
            <person name="Submissions S."/>
        </authorList>
    </citation>
    <scope>NUCLEOTIDE SEQUENCE [LARGE SCALE GENOMIC DNA]</scope>
    <source>
        <strain evidence="9">S7</strain>
    </source>
</reference>
<evidence type="ECO:0000259" key="7">
    <source>
        <dbReference type="PROSITE" id="PS50983"/>
    </source>
</evidence>
<evidence type="ECO:0000256" key="1">
    <source>
        <dbReference type="ARBA" id="ARBA00004193"/>
    </source>
</evidence>
<evidence type="ECO:0000256" key="3">
    <source>
        <dbReference type="ARBA" id="ARBA00022448"/>
    </source>
</evidence>
<dbReference type="InterPro" id="IPR051313">
    <property type="entry name" value="Bact_iron-sidero_bind"/>
</dbReference>
<comment type="similarity">
    <text evidence="2">Belongs to the bacterial solute-binding protein 8 family.</text>
</comment>
<dbReference type="InterPro" id="IPR002491">
    <property type="entry name" value="ABC_transptr_periplasmic_BD"/>
</dbReference>
<feature type="chain" id="PRO_5039453777" evidence="6">
    <location>
        <begin position="22"/>
        <end position="352"/>
    </location>
</feature>
<evidence type="ECO:0000256" key="6">
    <source>
        <dbReference type="SAM" id="SignalP"/>
    </source>
</evidence>
<keyword evidence="4 6" id="KW-0732">Signal</keyword>
<feature type="signal peptide" evidence="6">
    <location>
        <begin position="1"/>
        <end position="21"/>
    </location>
</feature>
<dbReference type="AlphaFoldDB" id="A0A1I5RKE0"/>
<sequence length="352" mass="38292">MKFGKSFYIVLLAVMTALVLAACGSGSDSGTNNDSGSGGETSSESTEDNSGNTENSENSSSETITVTDATGEKQLEGTPQKIVVLEWVYAENLLSLGVQPAGVADVQGYKQYVNIEPKLTDSVTDVGTRQEPSLEKIAQLEPDLIITTKSRHSSIGSELNEIAPTLVFQPYPGENGPTQYEEMETTFKQIAKAVGKQDKAEQVLSNLDQRYSELSTRLSEAGMDGTEILLSQTYSSNETATLRFFTDNSMVMEIMTKIGLQNAYESSKFQAYGFAEGTVEDLEPYQDSTFMHITQENDNVIKNQLQGNPVWENLNFVQEDRVYALPGGTWTFGGPLSAEVIAEEAVQALTGE</sequence>
<dbReference type="EMBL" id="FOXD01000007">
    <property type="protein sequence ID" value="SFP58973.1"/>
    <property type="molecule type" value="Genomic_DNA"/>
</dbReference>
<dbReference type="PRINTS" id="PR01715">
    <property type="entry name" value="FERRIBNDNGPP"/>
</dbReference>